<dbReference type="PRINTS" id="PR00413">
    <property type="entry name" value="HADHALOGNASE"/>
</dbReference>
<dbReference type="AlphaFoldDB" id="A0A4R6M2G3"/>
<accession>A0A4R6M2G3</accession>
<reference evidence="1 2" key="1">
    <citation type="submission" date="2019-03" db="EMBL/GenBank/DDBJ databases">
        <title>Subsurface microbial communities from deep shales in Ohio and West Virginia, USA.</title>
        <authorList>
            <person name="Wrighton K."/>
        </authorList>
    </citation>
    <scope>NUCLEOTIDE SEQUENCE [LARGE SCALE GENOMIC DNA]</scope>
    <source>
        <strain evidence="1 2">MA284_T2</strain>
    </source>
</reference>
<evidence type="ECO:0000313" key="1">
    <source>
        <dbReference type="EMBL" id="TDO94039.1"/>
    </source>
</evidence>
<dbReference type="RefSeq" id="WP_133514160.1">
    <property type="nucleotide sequence ID" value="NZ_SNWX01000004.1"/>
</dbReference>
<protein>
    <submittedName>
        <fullName evidence="1">HAD superfamily hydrolase (TIGR01509 family)/HAD superfamily hydrolase (TIGR01549 family)</fullName>
    </submittedName>
</protein>
<dbReference type="PANTHER" id="PTHR18901">
    <property type="entry name" value="2-DEOXYGLUCOSE-6-PHOSPHATE PHOSPHATASE 2"/>
    <property type="match status" value="1"/>
</dbReference>
<dbReference type="Gene3D" id="1.10.150.240">
    <property type="entry name" value="Putative phosphatase, domain 2"/>
    <property type="match status" value="1"/>
</dbReference>
<gene>
    <name evidence="1" type="ORF">DFR79_1044</name>
</gene>
<dbReference type="NCBIfam" id="TIGR01549">
    <property type="entry name" value="HAD-SF-IA-v1"/>
    <property type="match status" value="1"/>
</dbReference>
<comment type="caution">
    <text evidence="1">The sequence shown here is derived from an EMBL/GenBank/DDBJ whole genome shotgun (WGS) entry which is preliminary data.</text>
</comment>
<organism evidence="1 2">
    <name type="scientific">Halanaerobium saccharolyticum</name>
    <dbReference type="NCBI Taxonomy" id="43595"/>
    <lineage>
        <taxon>Bacteria</taxon>
        <taxon>Bacillati</taxon>
        <taxon>Bacillota</taxon>
        <taxon>Clostridia</taxon>
        <taxon>Halanaerobiales</taxon>
        <taxon>Halanaerobiaceae</taxon>
        <taxon>Halanaerobium</taxon>
    </lineage>
</organism>
<dbReference type="InterPro" id="IPR023198">
    <property type="entry name" value="PGP-like_dom2"/>
</dbReference>
<dbReference type="InterPro" id="IPR041492">
    <property type="entry name" value="HAD_2"/>
</dbReference>
<dbReference type="EMBL" id="SNWX01000004">
    <property type="protein sequence ID" value="TDO94039.1"/>
    <property type="molecule type" value="Genomic_DNA"/>
</dbReference>
<dbReference type="GO" id="GO:0016787">
    <property type="term" value="F:hydrolase activity"/>
    <property type="evidence" value="ECO:0007669"/>
    <property type="project" value="UniProtKB-KW"/>
</dbReference>
<evidence type="ECO:0000313" key="2">
    <source>
        <dbReference type="Proteomes" id="UP000295064"/>
    </source>
</evidence>
<keyword evidence="1" id="KW-0378">Hydrolase</keyword>
<dbReference type="PANTHER" id="PTHR18901:SF38">
    <property type="entry name" value="PSEUDOURIDINE-5'-PHOSPHATASE"/>
    <property type="match status" value="1"/>
</dbReference>
<dbReference type="SFLD" id="SFLDG01135">
    <property type="entry name" value="C1.5.6:_HAD__Beta-PGM__Phospha"/>
    <property type="match status" value="1"/>
</dbReference>
<dbReference type="InterPro" id="IPR006439">
    <property type="entry name" value="HAD-SF_hydro_IA"/>
</dbReference>
<dbReference type="Pfam" id="PF13419">
    <property type="entry name" value="HAD_2"/>
    <property type="match status" value="1"/>
</dbReference>
<sequence length="221" mass="25575">MINAVIFDMDGTIIDSEPIYEKVNEEIYEKYGLELSQEDHDRHLGANLKDIWTDILDRYQVKEEYAHYKLEDFMEDHIHSSYQGLAENEELELMPGVKEWFEFLKDHGYKMIIASSSYSPVIEHIYQRFELDQYMEGYVGADSIENGKPAPDIFLKAAEKLGVRPEECLVIEDSQHGVQAAYQAGAKVVAFNRAQDESQDLSQADLIIEEFNQENLNKVLR</sequence>
<dbReference type="SUPFAM" id="SSF56784">
    <property type="entry name" value="HAD-like"/>
    <property type="match status" value="1"/>
</dbReference>
<dbReference type="InterPro" id="IPR036412">
    <property type="entry name" value="HAD-like_sf"/>
</dbReference>
<dbReference type="SFLD" id="SFLDG01129">
    <property type="entry name" value="C1.5:_HAD__Beta-PGM__Phosphata"/>
    <property type="match status" value="1"/>
</dbReference>
<dbReference type="NCBIfam" id="TIGR01509">
    <property type="entry name" value="HAD-SF-IA-v3"/>
    <property type="match status" value="1"/>
</dbReference>
<dbReference type="SFLD" id="SFLDS00003">
    <property type="entry name" value="Haloacid_Dehalogenase"/>
    <property type="match status" value="1"/>
</dbReference>
<dbReference type="Gene3D" id="3.40.50.1000">
    <property type="entry name" value="HAD superfamily/HAD-like"/>
    <property type="match status" value="1"/>
</dbReference>
<proteinExistence type="predicted"/>
<dbReference type="Proteomes" id="UP000295064">
    <property type="component" value="Unassembled WGS sequence"/>
</dbReference>
<dbReference type="InterPro" id="IPR023214">
    <property type="entry name" value="HAD_sf"/>
</dbReference>
<dbReference type="OrthoDB" id="9797743at2"/>
<name>A0A4R6M2G3_9FIRM</name>